<sequence length="77" mass="8251">MVSFVQYSSRHMAQVSLPIGSINLVVFSFIWIFGYEAIVGLSIPNVLDELSIPIVAGLLSCPRWPRSGLCGAVKAAG</sequence>
<evidence type="ECO:0000313" key="2">
    <source>
        <dbReference type="Proteomes" id="UP001057402"/>
    </source>
</evidence>
<organism evidence="1 2">
    <name type="scientific">Melastoma candidum</name>
    <dbReference type="NCBI Taxonomy" id="119954"/>
    <lineage>
        <taxon>Eukaryota</taxon>
        <taxon>Viridiplantae</taxon>
        <taxon>Streptophyta</taxon>
        <taxon>Embryophyta</taxon>
        <taxon>Tracheophyta</taxon>
        <taxon>Spermatophyta</taxon>
        <taxon>Magnoliopsida</taxon>
        <taxon>eudicotyledons</taxon>
        <taxon>Gunneridae</taxon>
        <taxon>Pentapetalae</taxon>
        <taxon>rosids</taxon>
        <taxon>malvids</taxon>
        <taxon>Myrtales</taxon>
        <taxon>Melastomataceae</taxon>
        <taxon>Melastomatoideae</taxon>
        <taxon>Melastomateae</taxon>
        <taxon>Melastoma</taxon>
    </lineage>
</organism>
<evidence type="ECO:0000313" key="1">
    <source>
        <dbReference type="EMBL" id="KAI4302903.1"/>
    </source>
</evidence>
<dbReference type="Proteomes" id="UP001057402">
    <property type="component" value="Chromosome 12"/>
</dbReference>
<protein>
    <submittedName>
        <fullName evidence="1">Uncharacterized protein</fullName>
    </submittedName>
</protein>
<dbReference type="EMBL" id="CM042891">
    <property type="protein sequence ID" value="KAI4302903.1"/>
    <property type="molecule type" value="Genomic_DNA"/>
</dbReference>
<accession>A0ACB9L0L3</accession>
<gene>
    <name evidence="1" type="ORF">MLD38_038596</name>
</gene>
<keyword evidence="2" id="KW-1185">Reference proteome</keyword>
<name>A0ACB9L0L3_9MYRT</name>
<comment type="caution">
    <text evidence="1">The sequence shown here is derived from an EMBL/GenBank/DDBJ whole genome shotgun (WGS) entry which is preliminary data.</text>
</comment>
<reference evidence="2" key="1">
    <citation type="journal article" date="2023" name="Front. Plant Sci.">
        <title>Chromosomal-level genome assembly of Melastoma candidum provides insights into trichome evolution.</title>
        <authorList>
            <person name="Zhong Y."/>
            <person name="Wu W."/>
            <person name="Sun C."/>
            <person name="Zou P."/>
            <person name="Liu Y."/>
            <person name="Dai S."/>
            <person name="Zhou R."/>
        </authorList>
    </citation>
    <scope>NUCLEOTIDE SEQUENCE [LARGE SCALE GENOMIC DNA]</scope>
</reference>
<proteinExistence type="predicted"/>